<dbReference type="Gene3D" id="1.20.1250.20">
    <property type="entry name" value="MFS general substrate transporter like domains"/>
    <property type="match status" value="1"/>
</dbReference>
<dbReference type="RefSeq" id="WP_128642818.1">
    <property type="nucleotide sequence ID" value="NZ_CP008948.1"/>
</dbReference>
<feature type="transmembrane region" description="Helical" evidence="7">
    <location>
        <begin position="355"/>
        <end position="378"/>
    </location>
</feature>
<protein>
    <submittedName>
        <fullName evidence="9">Transporter</fullName>
    </submittedName>
</protein>
<dbReference type="PROSITE" id="PS50850">
    <property type="entry name" value="MFS"/>
    <property type="match status" value="1"/>
</dbReference>
<keyword evidence="9" id="KW-0614">Plasmid</keyword>
<feature type="transmembrane region" description="Helical" evidence="7">
    <location>
        <begin position="174"/>
        <end position="193"/>
    </location>
</feature>
<dbReference type="EMBL" id="CP008948">
    <property type="protein sequence ID" value="AII10728.1"/>
    <property type="molecule type" value="Genomic_DNA"/>
</dbReference>
<evidence type="ECO:0000256" key="7">
    <source>
        <dbReference type="SAM" id="Phobius"/>
    </source>
</evidence>
<dbReference type="InterPro" id="IPR020846">
    <property type="entry name" value="MFS_dom"/>
</dbReference>
<evidence type="ECO:0000256" key="4">
    <source>
        <dbReference type="ARBA" id="ARBA00022692"/>
    </source>
</evidence>
<dbReference type="InterPro" id="IPR011701">
    <property type="entry name" value="MFS"/>
</dbReference>
<feature type="transmembrane region" description="Helical" evidence="7">
    <location>
        <begin position="283"/>
        <end position="305"/>
    </location>
</feature>
<dbReference type="Proteomes" id="UP000028488">
    <property type="component" value="Plasmid pPDG1"/>
</dbReference>
<evidence type="ECO:0000256" key="2">
    <source>
        <dbReference type="ARBA" id="ARBA00022448"/>
    </source>
</evidence>
<feature type="transmembrane region" description="Helical" evidence="7">
    <location>
        <begin position="218"/>
        <end position="237"/>
    </location>
</feature>
<gene>
    <name evidence="9" type="ORF">EP51_41745</name>
</gene>
<evidence type="ECO:0000259" key="8">
    <source>
        <dbReference type="PROSITE" id="PS50850"/>
    </source>
</evidence>
<keyword evidence="3" id="KW-1003">Cell membrane</keyword>
<dbReference type="GO" id="GO:0022857">
    <property type="term" value="F:transmembrane transporter activity"/>
    <property type="evidence" value="ECO:0007669"/>
    <property type="project" value="InterPro"/>
</dbReference>
<dbReference type="InterPro" id="IPR036259">
    <property type="entry name" value="MFS_trans_sf"/>
</dbReference>
<dbReference type="Pfam" id="PF07690">
    <property type="entry name" value="MFS_1"/>
    <property type="match status" value="1"/>
</dbReference>
<keyword evidence="5 7" id="KW-1133">Transmembrane helix</keyword>
<feature type="domain" description="Major facilitator superfamily (MFS) profile" evidence="8">
    <location>
        <begin position="20"/>
        <end position="409"/>
    </location>
</feature>
<dbReference type="AlphaFoldDB" id="A0A076EZ65"/>
<reference evidence="9 10" key="1">
    <citation type="submission" date="2014-07" db="EMBL/GenBank/DDBJ databases">
        <title>Genome Sequence of Rhodococcus opacus Strain R7, a Biodegrader of Mono- and Polycyclic Aromatic Hydrocarbons.</title>
        <authorList>
            <person name="Di Gennaro P."/>
            <person name="Zampolli J."/>
            <person name="Presti I."/>
            <person name="Cappelletti M."/>
            <person name="D'Ursi P."/>
            <person name="Orro A."/>
            <person name="Mezzelani A."/>
            <person name="Milanesi L."/>
        </authorList>
    </citation>
    <scope>NUCLEOTIDE SEQUENCE [LARGE SCALE GENOMIC DNA]</scope>
    <source>
        <strain evidence="9 10">R7</strain>
        <plasmid evidence="9">pPDG1</plasmid>
    </source>
</reference>
<sequence>MTELAATPGTFALLRSFPRSVQLLVLNQYGVNTGFYMLVPYLSMHLTGNLGLSLTITGLVLGVRTLSQQGLFLIGGTAADRLGPHRVIIAGCALRSVGFAVFAFGTSVPLLLIASILSGLAGALFNPAVRSYIAVAEPTRRAEAFAVFNVFAQAGALSGPLIGSALLAVDFRTVAIAAAVIFAALTLAQLRFLPVHPVEPADTTLLRGWGAVLADRRFVLFTLAMLGMFALQTQMYLVYPVLAGRITDWAGAVAALFLSTTVFSLLFQVRITRWFDARTARGTAITTGLALMGGAFVVLLPVLWADPGHTAAQVAFGLAPLLLSVLILEAGIMIAQPFVMELIPAYGDSNISGTLFGMFYLVSGVVAAGGNALIGYGIELGNGWPGAVVCIALGLGSAAGVWLLQRRGLLADPAGARP</sequence>
<keyword evidence="2" id="KW-0813">Transport</keyword>
<proteinExistence type="predicted"/>
<feature type="transmembrane region" description="Helical" evidence="7">
    <location>
        <begin position="42"/>
        <end position="66"/>
    </location>
</feature>
<name>A0A076EZ65_RHOOP</name>
<dbReference type="GO" id="GO:0005886">
    <property type="term" value="C:plasma membrane"/>
    <property type="evidence" value="ECO:0007669"/>
    <property type="project" value="UniProtKB-SubCell"/>
</dbReference>
<evidence type="ECO:0000256" key="1">
    <source>
        <dbReference type="ARBA" id="ARBA00004651"/>
    </source>
</evidence>
<evidence type="ECO:0000256" key="3">
    <source>
        <dbReference type="ARBA" id="ARBA00022475"/>
    </source>
</evidence>
<dbReference type="PANTHER" id="PTHR23517">
    <property type="entry name" value="RESISTANCE PROTEIN MDTM, PUTATIVE-RELATED-RELATED"/>
    <property type="match status" value="1"/>
</dbReference>
<feature type="transmembrane region" description="Helical" evidence="7">
    <location>
        <begin position="249"/>
        <end position="271"/>
    </location>
</feature>
<feature type="transmembrane region" description="Helical" evidence="7">
    <location>
        <begin position="311"/>
        <end position="334"/>
    </location>
</feature>
<feature type="transmembrane region" description="Helical" evidence="7">
    <location>
        <begin position="145"/>
        <end position="168"/>
    </location>
</feature>
<evidence type="ECO:0000313" key="9">
    <source>
        <dbReference type="EMBL" id="AII10728.1"/>
    </source>
</evidence>
<accession>A0A076EZ65</accession>
<keyword evidence="6 7" id="KW-0472">Membrane</keyword>
<evidence type="ECO:0000256" key="5">
    <source>
        <dbReference type="ARBA" id="ARBA00022989"/>
    </source>
</evidence>
<feature type="transmembrane region" description="Helical" evidence="7">
    <location>
        <begin position="384"/>
        <end position="404"/>
    </location>
</feature>
<dbReference type="InterPro" id="IPR050171">
    <property type="entry name" value="MFS_Transporters"/>
</dbReference>
<organism evidence="9 10">
    <name type="scientific">Rhodococcus opacus</name>
    <name type="common">Nocardia opaca</name>
    <dbReference type="NCBI Taxonomy" id="37919"/>
    <lineage>
        <taxon>Bacteria</taxon>
        <taxon>Bacillati</taxon>
        <taxon>Actinomycetota</taxon>
        <taxon>Actinomycetes</taxon>
        <taxon>Mycobacteriales</taxon>
        <taxon>Nocardiaceae</taxon>
        <taxon>Rhodococcus</taxon>
    </lineage>
</organism>
<comment type="subcellular location">
    <subcellularLocation>
        <location evidence="1">Cell membrane</location>
        <topology evidence="1">Multi-pass membrane protein</topology>
    </subcellularLocation>
</comment>
<dbReference type="PANTHER" id="PTHR23517:SF2">
    <property type="entry name" value="MULTIDRUG RESISTANCE PROTEIN MDTH"/>
    <property type="match status" value="1"/>
</dbReference>
<geneLocation type="plasmid" evidence="9 10">
    <name>pPDG1</name>
</geneLocation>
<dbReference type="SUPFAM" id="SSF103473">
    <property type="entry name" value="MFS general substrate transporter"/>
    <property type="match status" value="1"/>
</dbReference>
<evidence type="ECO:0000313" key="10">
    <source>
        <dbReference type="Proteomes" id="UP000028488"/>
    </source>
</evidence>
<evidence type="ECO:0000256" key="6">
    <source>
        <dbReference type="ARBA" id="ARBA00023136"/>
    </source>
</evidence>
<keyword evidence="4 7" id="KW-0812">Transmembrane</keyword>